<feature type="region of interest" description="Disordered" evidence="7">
    <location>
        <begin position="84"/>
        <end position="108"/>
    </location>
</feature>
<dbReference type="AlphaFoldDB" id="A0AA38VSZ8"/>
<keyword evidence="3" id="KW-0689">Ribosomal protein</keyword>
<dbReference type="EMBL" id="JANBVO010000009">
    <property type="protein sequence ID" value="KAJ9149956.1"/>
    <property type="molecule type" value="Genomic_DNA"/>
</dbReference>
<dbReference type="Pfam" id="PF08293">
    <property type="entry name" value="MRP-S33"/>
    <property type="match status" value="1"/>
</dbReference>
<organism evidence="8 9">
    <name type="scientific">Pleurostoma richardsiae</name>
    <dbReference type="NCBI Taxonomy" id="41990"/>
    <lineage>
        <taxon>Eukaryota</taxon>
        <taxon>Fungi</taxon>
        <taxon>Dikarya</taxon>
        <taxon>Ascomycota</taxon>
        <taxon>Pezizomycotina</taxon>
        <taxon>Sordariomycetes</taxon>
        <taxon>Sordariomycetidae</taxon>
        <taxon>Calosphaeriales</taxon>
        <taxon>Pleurostomataceae</taxon>
        <taxon>Pleurostoma</taxon>
    </lineage>
</organism>
<evidence type="ECO:0000256" key="3">
    <source>
        <dbReference type="ARBA" id="ARBA00022980"/>
    </source>
</evidence>
<protein>
    <recommendedName>
        <fullName evidence="6">Small ribosomal subunit protein mS33</fullName>
    </recommendedName>
</protein>
<evidence type="ECO:0000256" key="6">
    <source>
        <dbReference type="ARBA" id="ARBA00035132"/>
    </source>
</evidence>
<comment type="subcellular location">
    <subcellularLocation>
        <location evidence="1">Mitochondrion</location>
    </subcellularLocation>
</comment>
<evidence type="ECO:0000256" key="7">
    <source>
        <dbReference type="SAM" id="MobiDB-lite"/>
    </source>
</evidence>
<keyword evidence="4" id="KW-0496">Mitochondrion</keyword>
<name>A0AA38VSZ8_9PEZI</name>
<dbReference type="Proteomes" id="UP001174694">
    <property type="component" value="Unassembled WGS sequence"/>
</dbReference>
<dbReference type="GO" id="GO:1990904">
    <property type="term" value="C:ribonucleoprotein complex"/>
    <property type="evidence" value="ECO:0007669"/>
    <property type="project" value="UniProtKB-KW"/>
</dbReference>
<dbReference type="InterPro" id="IPR013219">
    <property type="entry name" value="Ribosomal_mS33"/>
</dbReference>
<accession>A0AA38VSZ8</accession>
<keyword evidence="9" id="KW-1185">Reference proteome</keyword>
<dbReference type="GO" id="GO:0005840">
    <property type="term" value="C:ribosome"/>
    <property type="evidence" value="ECO:0007669"/>
    <property type="project" value="UniProtKB-KW"/>
</dbReference>
<keyword evidence="5" id="KW-0687">Ribonucleoprotein</keyword>
<gene>
    <name evidence="8" type="ORF">NKR23_g3907</name>
</gene>
<comment type="similarity">
    <text evidence="2">Belongs to the mitochondrion-specific ribosomal protein mS33 family.</text>
</comment>
<evidence type="ECO:0000313" key="9">
    <source>
        <dbReference type="Proteomes" id="UP001174694"/>
    </source>
</evidence>
<evidence type="ECO:0000256" key="4">
    <source>
        <dbReference type="ARBA" id="ARBA00023128"/>
    </source>
</evidence>
<dbReference type="PANTHER" id="PTHR13362:SF2">
    <property type="entry name" value="SMALL RIBOSOMAL SUBUNIT PROTEIN MS33"/>
    <property type="match status" value="1"/>
</dbReference>
<evidence type="ECO:0000256" key="5">
    <source>
        <dbReference type="ARBA" id="ARBA00023274"/>
    </source>
</evidence>
<proteinExistence type="inferred from homology"/>
<dbReference type="GO" id="GO:0005739">
    <property type="term" value="C:mitochondrion"/>
    <property type="evidence" value="ECO:0007669"/>
    <property type="project" value="UniProtKB-SubCell"/>
</dbReference>
<comment type="caution">
    <text evidence="8">The sequence shown here is derived from an EMBL/GenBank/DDBJ whole genome shotgun (WGS) entry which is preliminary data.</text>
</comment>
<sequence length="108" mass="12320">MSVPRARLLELAKVQCQIFGTTFNPDGVRLGNKILRQRLRGPALASYYPRKVVTIRDLMKEFGPELETIDEKDEDRLEALVQLRARGKGAPKKKKGAPENPKHKNKKR</sequence>
<reference evidence="8" key="1">
    <citation type="submission" date="2022-07" db="EMBL/GenBank/DDBJ databases">
        <title>Fungi with potential for degradation of polypropylene.</title>
        <authorList>
            <person name="Gostincar C."/>
        </authorList>
    </citation>
    <scope>NUCLEOTIDE SEQUENCE</scope>
    <source>
        <strain evidence="8">EXF-13308</strain>
    </source>
</reference>
<dbReference type="PANTHER" id="PTHR13362">
    <property type="entry name" value="MITOCHONDRIAL RIBOSOMAL PROTEIN S33"/>
    <property type="match status" value="1"/>
</dbReference>
<evidence type="ECO:0000313" key="8">
    <source>
        <dbReference type="EMBL" id="KAJ9149956.1"/>
    </source>
</evidence>
<evidence type="ECO:0000256" key="1">
    <source>
        <dbReference type="ARBA" id="ARBA00004173"/>
    </source>
</evidence>
<feature type="compositionally biased region" description="Basic residues" evidence="7">
    <location>
        <begin position="85"/>
        <end position="95"/>
    </location>
</feature>
<evidence type="ECO:0000256" key="2">
    <source>
        <dbReference type="ARBA" id="ARBA00008970"/>
    </source>
</evidence>